<protein>
    <recommendedName>
        <fullName evidence="1">PH domain-containing protein</fullName>
    </recommendedName>
</protein>
<reference evidence="2 3" key="1">
    <citation type="submission" date="2019-01" db="EMBL/GenBank/DDBJ databases">
        <title>A draft genome assembly of the solar-powered sea slug Elysia chlorotica.</title>
        <authorList>
            <person name="Cai H."/>
            <person name="Li Q."/>
            <person name="Fang X."/>
            <person name="Li J."/>
            <person name="Curtis N.E."/>
            <person name="Altenburger A."/>
            <person name="Shibata T."/>
            <person name="Feng M."/>
            <person name="Maeda T."/>
            <person name="Schwartz J.A."/>
            <person name="Shigenobu S."/>
            <person name="Lundholm N."/>
            <person name="Nishiyama T."/>
            <person name="Yang H."/>
            <person name="Hasebe M."/>
            <person name="Li S."/>
            <person name="Pierce S.K."/>
            <person name="Wang J."/>
        </authorList>
    </citation>
    <scope>NUCLEOTIDE SEQUENCE [LARGE SCALE GENOMIC DNA]</scope>
    <source>
        <strain evidence="2">EC2010</strain>
        <tissue evidence="2">Whole organism of an adult</tissue>
    </source>
</reference>
<dbReference type="InterPro" id="IPR001849">
    <property type="entry name" value="PH_domain"/>
</dbReference>
<dbReference type="PROSITE" id="PS50003">
    <property type="entry name" value="PH_DOMAIN"/>
    <property type="match status" value="1"/>
</dbReference>
<dbReference type="EMBL" id="RQTK01000364">
    <property type="protein sequence ID" value="RUS80947.1"/>
    <property type="molecule type" value="Genomic_DNA"/>
</dbReference>
<dbReference type="STRING" id="188477.A0A3S1BCR0"/>
<evidence type="ECO:0000313" key="3">
    <source>
        <dbReference type="Proteomes" id="UP000271974"/>
    </source>
</evidence>
<proteinExistence type="predicted"/>
<feature type="domain" description="PH" evidence="1">
    <location>
        <begin position="1"/>
        <end position="31"/>
    </location>
</feature>
<dbReference type="AlphaFoldDB" id="A0A3S1BCR0"/>
<dbReference type="SUPFAM" id="SSF50729">
    <property type="entry name" value="PH domain-like"/>
    <property type="match status" value="1"/>
</dbReference>
<organism evidence="2 3">
    <name type="scientific">Elysia chlorotica</name>
    <name type="common">Eastern emerald elysia</name>
    <name type="synonym">Sea slug</name>
    <dbReference type="NCBI Taxonomy" id="188477"/>
    <lineage>
        <taxon>Eukaryota</taxon>
        <taxon>Metazoa</taxon>
        <taxon>Spiralia</taxon>
        <taxon>Lophotrochozoa</taxon>
        <taxon>Mollusca</taxon>
        <taxon>Gastropoda</taxon>
        <taxon>Heterobranchia</taxon>
        <taxon>Euthyneura</taxon>
        <taxon>Panpulmonata</taxon>
        <taxon>Sacoglossa</taxon>
        <taxon>Placobranchoidea</taxon>
        <taxon>Plakobranchidae</taxon>
        <taxon>Elysia</taxon>
    </lineage>
</organism>
<keyword evidence="3" id="KW-1185">Reference proteome</keyword>
<evidence type="ECO:0000313" key="2">
    <source>
        <dbReference type="EMBL" id="RUS80947.1"/>
    </source>
</evidence>
<dbReference type="Gene3D" id="2.30.29.30">
    <property type="entry name" value="Pleckstrin-homology domain (PH domain)/Phosphotyrosine-binding domain (PTB)"/>
    <property type="match status" value="1"/>
</dbReference>
<evidence type="ECO:0000259" key="1">
    <source>
        <dbReference type="PROSITE" id="PS50003"/>
    </source>
</evidence>
<dbReference type="InterPro" id="IPR011993">
    <property type="entry name" value="PH-like_dom_sf"/>
</dbReference>
<dbReference type="Proteomes" id="UP000271974">
    <property type="component" value="Unassembled WGS sequence"/>
</dbReference>
<accession>A0A3S1BCR0</accession>
<dbReference type="OrthoDB" id="196165at2759"/>
<sequence>MVITPSRNIIVCADSRREMEEWINALKMAANKEYYEAKLCHGDNEGADPDPVSGTRLGVSSYGRARAQGLECLLGESLAGDLVWMAALEGRDETRCVFHLSHVTCRCTAVAAQIVLYDGRHGQRLTKQIGPDWGMVRIKFISPYMYDCSDRCLDLQGLGHFASIVIKYHSIGCFLYFHDGLAALDYTELTSVWFTSPNALSLSPAQSGFQFDVIGRIGQEIASFAWLGLG</sequence>
<name>A0A3S1BCR0_ELYCH</name>
<gene>
    <name evidence="2" type="ORF">EGW08_011298</name>
</gene>
<comment type="caution">
    <text evidence="2">The sequence shown here is derived from an EMBL/GenBank/DDBJ whole genome shotgun (WGS) entry which is preliminary data.</text>
</comment>